<proteinExistence type="predicted"/>
<name>A0A6L7F1I8_9ACTN</name>
<dbReference type="Proteomes" id="UP000473325">
    <property type="component" value="Unassembled WGS sequence"/>
</dbReference>
<dbReference type="InterPro" id="IPR024344">
    <property type="entry name" value="MDMPI_metal-binding"/>
</dbReference>
<dbReference type="SUPFAM" id="SSF109854">
    <property type="entry name" value="DinB/YfiT-like putative metalloenzymes"/>
    <property type="match status" value="1"/>
</dbReference>
<gene>
    <name evidence="2" type="ORF">GRQ65_16240</name>
</gene>
<dbReference type="Pfam" id="PF11716">
    <property type="entry name" value="MDMPI_N"/>
    <property type="match status" value="1"/>
</dbReference>
<dbReference type="InterPro" id="IPR017519">
    <property type="entry name" value="CHP03085"/>
</dbReference>
<dbReference type="InterPro" id="IPR034660">
    <property type="entry name" value="DinB/YfiT-like"/>
</dbReference>
<protein>
    <submittedName>
        <fullName evidence="2">TIGR03085 family protein</fullName>
    </submittedName>
</protein>
<dbReference type="EMBL" id="WUEK01000010">
    <property type="protein sequence ID" value="MXG91099.1"/>
    <property type="molecule type" value="Genomic_DNA"/>
</dbReference>
<dbReference type="NCBIfam" id="TIGR03083">
    <property type="entry name" value="maleylpyruvate isomerase family mycothiol-dependent enzyme"/>
    <property type="match status" value="1"/>
</dbReference>
<feature type="domain" description="Mycothiol-dependent maleylpyruvate isomerase metal-binding" evidence="1">
    <location>
        <begin position="6"/>
        <end position="42"/>
    </location>
</feature>
<accession>A0A6L7F1I8</accession>
<dbReference type="GO" id="GO:0046872">
    <property type="term" value="F:metal ion binding"/>
    <property type="evidence" value="ECO:0007669"/>
    <property type="project" value="InterPro"/>
</dbReference>
<evidence type="ECO:0000313" key="2">
    <source>
        <dbReference type="EMBL" id="MXG91099.1"/>
    </source>
</evidence>
<reference evidence="2 3" key="1">
    <citation type="submission" date="2019-12" db="EMBL/GenBank/DDBJ databases">
        <authorList>
            <person name="Kun Z."/>
        </authorList>
    </citation>
    <scope>NUCLEOTIDE SEQUENCE [LARGE SCALE GENOMIC DNA]</scope>
    <source>
        <strain evidence="2 3">YIM 123512</strain>
    </source>
</reference>
<comment type="caution">
    <text evidence="2">The sequence shown here is derived from an EMBL/GenBank/DDBJ whole genome shotgun (WGS) entry which is preliminary data.</text>
</comment>
<evidence type="ECO:0000259" key="1">
    <source>
        <dbReference type="Pfam" id="PF11716"/>
    </source>
</evidence>
<dbReference type="RefSeq" id="WP_160879025.1">
    <property type="nucleotide sequence ID" value="NZ_WUEK01000010.1"/>
</dbReference>
<keyword evidence="3" id="KW-1185">Reference proteome</keyword>
<organism evidence="2 3">
    <name type="scientific">Nocardioides flavescens</name>
    <dbReference type="NCBI Taxonomy" id="2691959"/>
    <lineage>
        <taxon>Bacteria</taxon>
        <taxon>Bacillati</taxon>
        <taxon>Actinomycetota</taxon>
        <taxon>Actinomycetes</taxon>
        <taxon>Propionibacteriales</taxon>
        <taxon>Nocardioidaceae</taxon>
        <taxon>Nocardioides</taxon>
    </lineage>
</organism>
<evidence type="ECO:0000313" key="3">
    <source>
        <dbReference type="Proteomes" id="UP000473325"/>
    </source>
</evidence>
<dbReference type="AlphaFoldDB" id="A0A6L7F1I8"/>
<dbReference type="InterPro" id="IPR017517">
    <property type="entry name" value="Maleyloyr_isom"/>
</dbReference>
<dbReference type="NCBIfam" id="TIGR03085">
    <property type="entry name" value="TIGR03085 family metal-binding protein"/>
    <property type="match status" value="1"/>
</dbReference>
<dbReference type="Gene3D" id="1.20.120.450">
    <property type="entry name" value="dinb family like domain"/>
    <property type="match status" value="1"/>
</dbReference>
<sequence length="209" mass="22796">MNLARRERHALCDLALGLGPDAPTLCEGWTARDLVAHLLVRERSPLAGVGIAVPPLAGLTERAMARTAAAPFEKSVASLRGVGLTPFRLPGVEWLANTVEYVVHHEDLRRGQAGWSPRELPQGDEDTLWAQLRFLGRMVARRAGVPLVVRRSDVPAQSLTLLGGDRPAEVIGRPSELVLMLSGRTELADLEWLGDRANLQRLREADLSA</sequence>